<name>A0A4U6U4B2_SETVI</name>
<reference evidence="1" key="1">
    <citation type="submission" date="2019-03" db="EMBL/GenBank/DDBJ databases">
        <title>WGS assembly of Setaria viridis.</title>
        <authorList>
            <person name="Huang P."/>
            <person name="Jenkins J."/>
            <person name="Grimwood J."/>
            <person name="Barry K."/>
            <person name="Healey A."/>
            <person name="Mamidi S."/>
            <person name="Sreedasyam A."/>
            <person name="Shu S."/>
            <person name="Feldman M."/>
            <person name="Wu J."/>
            <person name="Yu Y."/>
            <person name="Chen C."/>
            <person name="Johnson J."/>
            <person name="Rokhsar D."/>
            <person name="Baxter I."/>
            <person name="Schmutz J."/>
            <person name="Brutnell T."/>
            <person name="Kellogg E."/>
        </authorList>
    </citation>
    <scope>NUCLEOTIDE SEQUENCE [LARGE SCALE GENOMIC DNA]</scope>
</reference>
<keyword evidence="2" id="KW-1185">Reference proteome</keyword>
<proteinExistence type="predicted"/>
<dbReference type="EMBL" id="CM016557">
    <property type="protein sequence ID" value="TKW10431.1"/>
    <property type="molecule type" value="Genomic_DNA"/>
</dbReference>
<protein>
    <submittedName>
        <fullName evidence="1">Uncharacterized protein</fullName>
    </submittedName>
</protein>
<sequence>MFMSAYCEHARPLNCTKWLVSSNYLFLRNSRQQRLESNAHIERDLIKPARSDVNLTTVLLSDSHEHVRSSDLLRLEDDEIGPSHGMPNKHVTLIRSLLHDPTVHGS</sequence>
<dbReference type="AlphaFoldDB" id="A0A4U6U4B2"/>
<dbReference type="Proteomes" id="UP000298652">
    <property type="component" value="Chromosome 6"/>
</dbReference>
<evidence type="ECO:0000313" key="1">
    <source>
        <dbReference type="EMBL" id="TKW10431.1"/>
    </source>
</evidence>
<accession>A0A4U6U4B2</accession>
<organism evidence="1 2">
    <name type="scientific">Setaria viridis</name>
    <name type="common">Green bristlegrass</name>
    <name type="synonym">Setaria italica subsp. viridis</name>
    <dbReference type="NCBI Taxonomy" id="4556"/>
    <lineage>
        <taxon>Eukaryota</taxon>
        <taxon>Viridiplantae</taxon>
        <taxon>Streptophyta</taxon>
        <taxon>Embryophyta</taxon>
        <taxon>Tracheophyta</taxon>
        <taxon>Spermatophyta</taxon>
        <taxon>Magnoliopsida</taxon>
        <taxon>Liliopsida</taxon>
        <taxon>Poales</taxon>
        <taxon>Poaceae</taxon>
        <taxon>PACMAD clade</taxon>
        <taxon>Panicoideae</taxon>
        <taxon>Panicodae</taxon>
        <taxon>Paniceae</taxon>
        <taxon>Cenchrinae</taxon>
        <taxon>Setaria</taxon>
    </lineage>
</organism>
<evidence type="ECO:0000313" key="2">
    <source>
        <dbReference type="Proteomes" id="UP000298652"/>
    </source>
</evidence>
<gene>
    <name evidence="1" type="ORF">SEVIR_6G164150v2</name>
</gene>
<dbReference type="Gramene" id="TKW10431">
    <property type="protein sequence ID" value="TKW10431"/>
    <property type="gene ID" value="SEVIR_6G164150v2"/>
</dbReference>